<dbReference type="InterPro" id="IPR011505">
    <property type="entry name" value="Peptidase_M26_C_dom"/>
</dbReference>
<dbReference type="Pfam" id="PF07580">
    <property type="entry name" value="Peptidase_M26_C"/>
    <property type="match status" value="1"/>
</dbReference>
<evidence type="ECO:0000313" key="2">
    <source>
        <dbReference type="EMBL" id="MTW25603.1"/>
    </source>
</evidence>
<accession>A0A6G2DWF2</accession>
<feature type="non-terminal residue" evidence="2">
    <location>
        <position position="131"/>
    </location>
</feature>
<comment type="caution">
    <text evidence="2">The sequence shown here is derived from an EMBL/GenBank/DDBJ whole genome shotgun (WGS) entry which is preliminary data.</text>
</comment>
<gene>
    <name evidence="2" type="ORF">GM537_12470</name>
</gene>
<protein>
    <recommendedName>
        <fullName evidence="1">Peptidase M26 C-terminal domain-containing protein</fullName>
    </recommendedName>
</protein>
<dbReference type="RefSeq" id="WP_155459697.1">
    <property type="nucleotide sequence ID" value="NZ_WNHS01000366.1"/>
</dbReference>
<feature type="non-terminal residue" evidence="2">
    <location>
        <position position="1"/>
    </location>
</feature>
<sequence length="131" mass="14787">LLKSQNVVPTPVWDNHNSPNGWASRHGHIDGKPDYAPIREFFGRINKYHGYKYGYGAYAYIFAAPQPMDAVYFVMTDLISDFGTSAFTHETTHVNDRMAYYGGHWHREGTDLEAFAQGMLQTPSVSNPNGE</sequence>
<reference evidence="2 3" key="1">
    <citation type="submission" date="2019-11" db="EMBL/GenBank/DDBJ databases">
        <title>Growth characteristics of pneumococcus vary with the chemical composition of the capsule and with environmental conditions.</title>
        <authorList>
            <person name="Tothpal A."/>
            <person name="Desobry K."/>
            <person name="Joshi S."/>
            <person name="Wyllie A.L."/>
            <person name="Weinberger D.M."/>
        </authorList>
    </citation>
    <scope>NUCLEOTIDE SEQUENCE [LARGE SCALE GENOMIC DNA]</scope>
    <source>
        <strain evidence="3">pnumococcus23A</strain>
    </source>
</reference>
<evidence type="ECO:0000313" key="3">
    <source>
        <dbReference type="Proteomes" id="UP000490982"/>
    </source>
</evidence>
<dbReference type="AlphaFoldDB" id="A0A6G2DWF2"/>
<proteinExistence type="predicted"/>
<dbReference type="Proteomes" id="UP000490982">
    <property type="component" value="Unassembled WGS sequence"/>
</dbReference>
<feature type="domain" description="Peptidase M26 C-terminal" evidence="1">
    <location>
        <begin position="1"/>
        <end position="131"/>
    </location>
</feature>
<dbReference type="GO" id="GO:0005576">
    <property type="term" value="C:extracellular region"/>
    <property type="evidence" value="ECO:0007669"/>
    <property type="project" value="InterPro"/>
</dbReference>
<dbReference type="GO" id="GO:0008270">
    <property type="term" value="F:zinc ion binding"/>
    <property type="evidence" value="ECO:0007669"/>
    <property type="project" value="InterPro"/>
</dbReference>
<evidence type="ECO:0000259" key="1">
    <source>
        <dbReference type="Pfam" id="PF07580"/>
    </source>
</evidence>
<name>A0A6G2DWF2_STREE</name>
<dbReference type="GO" id="GO:0004222">
    <property type="term" value="F:metalloendopeptidase activity"/>
    <property type="evidence" value="ECO:0007669"/>
    <property type="project" value="InterPro"/>
</dbReference>
<dbReference type="EMBL" id="WNHS01000366">
    <property type="protein sequence ID" value="MTW25603.1"/>
    <property type="molecule type" value="Genomic_DNA"/>
</dbReference>
<organism evidence="2 3">
    <name type="scientific">Streptococcus pneumoniae</name>
    <dbReference type="NCBI Taxonomy" id="1313"/>
    <lineage>
        <taxon>Bacteria</taxon>
        <taxon>Bacillati</taxon>
        <taxon>Bacillota</taxon>
        <taxon>Bacilli</taxon>
        <taxon>Lactobacillales</taxon>
        <taxon>Streptococcaceae</taxon>
        <taxon>Streptococcus</taxon>
    </lineage>
</organism>